<dbReference type="EMBL" id="JAAALK010000284">
    <property type="protein sequence ID" value="KAG8069138.1"/>
    <property type="molecule type" value="Genomic_DNA"/>
</dbReference>
<dbReference type="AlphaFoldDB" id="A0A8J5W145"/>
<comment type="caution">
    <text evidence="1">The sequence shown here is derived from an EMBL/GenBank/DDBJ whole genome shotgun (WGS) entry which is preliminary data.</text>
</comment>
<protein>
    <submittedName>
        <fullName evidence="1">Uncharacterized protein</fullName>
    </submittedName>
</protein>
<dbReference type="Proteomes" id="UP000729402">
    <property type="component" value="Unassembled WGS sequence"/>
</dbReference>
<evidence type="ECO:0000313" key="1">
    <source>
        <dbReference type="EMBL" id="KAG8069138.1"/>
    </source>
</evidence>
<reference evidence="1" key="1">
    <citation type="journal article" date="2021" name="bioRxiv">
        <title>Whole Genome Assembly and Annotation of Northern Wild Rice, Zizania palustris L., Supports a Whole Genome Duplication in the Zizania Genus.</title>
        <authorList>
            <person name="Haas M."/>
            <person name="Kono T."/>
            <person name="Macchietto M."/>
            <person name="Millas R."/>
            <person name="McGilp L."/>
            <person name="Shao M."/>
            <person name="Duquette J."/>
            <person name="Hirsch C.N."/>
            <person name="Kimball J."/>
        </authorList>
    </citation>
    <scope>NUCLEOTIDE SEQUENCE</scope>
    <source>
        <tissue evidence="1">Fresh leaf tissue</tissue>
    </source>
</reference>
<gene>
    <name evidence="1" type="ORF">GUJ93_ZPchr0005g15942</name>
</gene>
<sequence>MQWRLAIEGSVLRGFGIRKFIVLGHFGDDRGGLRTKPICSFLPPPRYFSLETGHLDGHIAKTIFISSGRTFRVLRTVRIGPKRNLRWKRDSGWPKTAIESNCSIINILFCSHSFTGAMLAPRNSISDAEQM</sequence>
<proteinExistence type="predicted"/>
<keyword evidence="2" id="KW-1185">Reference proteome</keyword>
<name>A0A8J5W145_ZIZPA</name>
<reference evidence="1" key="2">
    <citation type="submission" date="2021-02" db="EMBL/GenBank/DDBJ databases">
        <authorList>
            <person name="Kimball J.A."/>
            <person name="Haas M.W."/>
            <person name="Macchietto M."/>
            <person name="Kono T."/>
            <person name="Duquette J."/>
            <person name="Shao M."/>
        </authorList>
    </citation>
    <scope>NUCLEOTIDE SEQUENCE</scope>
    <source>
        <tissue evidence="1">Fresh leaf tissue</tissue>
    </source>
</reference>
<organism evidence="1 2">
    <name type="scientific">Zizania palustris</name>
    <name type="common">Northern wild rice</name>
    <dbReference type="NCBI Taxonomy" id="103762"/>
    <lineage>
        <taxon>Eukaryota</taxon>
        <taxon>Viridiplantae</taxon>
        <taxon>Streptophyta</taxon>
        <taxon>Embryophyta</taxon>
        <taxon>Tracheophyta</taxon>
        <taxon>Spermatophyta</taxon>
        <taxon>Magnoliopsida</taxon>
        <taxon>Liliopsida</taxon>
        <taxon>Poales</taxon>
        <taxon>Poaceae</taxon>
        <taxon>BOP clade</taxon>
        <taxon>Oryzoideae</taxon>
        <taxon>Oryzeae</taxon>
        <taxon>Zizaniinae</taxon>
        <taxon>Zizania</taxon>
    </lineage>
</organism>
<evidence type="ECO:0000313" key="2">
    <source>
        <dbReference type="Proteomes" id="UP000729402"/>
    </source>
</evidence>
<accession>A0A8J5W145</accession>